<dbReference type="SUPFAM" id="SSF53335">
    <property type="entry name" value="S-adenosyl-L-methionine-dependent methyltransferases"/>
    <property type="match status" value="1"/>
</dbReference>
<dbReference type="Pfam" id="PF22020">
    <property type="entry name" value="RlmL_1st"/>
    <property type="match status" value="1"/>
</dbReference>
<reference evidence="5 6" key="1">
    <citation type="submission" date="2012-05" db="EMBL/GenBank/DDBJ databases">
        <title>Finished chromosome of genome of Chamaesiphon sp. PCC 6605.</title>
        <authorList>
            <consortium name="US DOE Joint Genome Institute"/>
            <person name="Gugger M."/>
            <person name="Coursin T."/>
            <person name="Rippka R."/>
            <person name="Tandeau De Marsac N."/>
            <person name="Huntemann M."/>
            <person name="Wei C.-L."/>
            <person name="Han J."/>
            <person name="Detter J.C."/>
            <person name="Han C."/>
            <person name="Tapia R."/>
            <person name="Chen A."/>
            <person name="Kyrpides N."/>
            <person name="Mavromatis K."/>
            <person name="Markowitz V."/>
            <person name="Szeto E."/>
            <person name="Ivanova N."/>
            <person name="Pagani I."/>
            <person name="Pati A."/>
            <person name="Goodwin L."/>
            <person name="Nordberg H.P."/>
            <person name="Cantor M.N."/>
            <person name="Hua S.X."/>
            <person name="Woyke T."/>
            <person name="Kerfeld C.A."/>
        </authorList>
    </citation>
    <scope>NUCLEOTIDE SEQUENCE [LARGE SCALE GENOMIC DNA]</scope>
    <source>
        <strain evidence="6">ATCC 27169 / PCC 6605</strain>
    </source>
</reference>
<dbReference type="GO" id="GO:0070043">
    <property type="term" value="F:rRNA (guanine-N7-)-methyltransferase activity"/>
    <property type="evidence" value="ECO:0007669"/>
    <property type="project" value="TreeGrafter"/>
</dbReference>
<dbReference type="AlphaFoldDB" id="K9UL73"/>
<dbReference type="PROSITE" id="PS51165">
    <property type="entry name" value="THUMP"/>
    <property type="match status" value="1"/>
</dbReference>
<evidence type="ECO:0000313" key="6">
    <source>
        <dbReference type="Proteomes" id="UP000010366"/>
    </source>
</evidence>
<dbReference type="Gene3D" id="3.30.2130.30">
    <property type="match status" value="1"/>
</dbReference>
<dbReference type="PANTHER" id="PTHR47313">
    <property type="entry name" value="RIBOSOMAL RNA LARGE SUBUNIT METHYLTRANSFERASE K/L"/>
    <property type="match status" value="1"/>
</dbReference>
<dbReference type="Gene3D" id="3.40.50.150">
    <property type="entry name" value="Vaccinia Virus protein VP39"/>
    <property type="match status" value="1"/>
</dbReference>
<evidence type="ECO:0000259" key="4">
    <source>
        <dbReference type="PROSITE" id="PS51165"/>
    </source>
</evidence>
<dbReference type="eggNOG" id="COG0116">
    <property type="taxonomic scope" value="Bacteria"/>
</dbReference>
<dbReference type="STRING" id="1173020.Cha6605_4923"/>
<dbReference type="InterPro" id="IPR004114">
    <property type="entry name" value="THUMP_dom"/>
</dbReference>
<evidence type="ECO:0000256" key="3">
    <source>
        <dbReference type="PROSITE-ProRule" id="PRU00529"/>
    </source>
</evidence>
<sequence>MSEYFATVARGLEELAARELTELGAQAVAQGFCGVAFQGDRELLYRVNLWARLPFRVLVKLGEFPCADDIELYDGIQQIDWGEYLTPELTLAVTVTGKNEQLNHSHFTAIQVKRAITKQQTEKFGARSNVDIADPNIRINVHIEKDTCTVNLDSSGSSLHRRGYRSAVGDAPLKESLAAALMKMSGWTPDLAFVDPLCGSGTLPLEAAMQAMNIAPGIFRDSFGFESWLDFDPELFDRLLKLAEAGEQQDLQATIIGSDRNYDIIEQARANARSSGVERYVRFAQQELADVEAPSDRGILLCNPPYGERLGRNEDLGAFYKLLGDVLKNRFKGWTAFVLSGNKELAKSIGLRSAQRTTVYNGTIACQLMKYEMY</sequence>
<feature type="domain" description="THUMP" evidence="4">
    <location>
        <begin position="43"/>
        <end position="154"/>
    </location>
</feature>
<dbReference type="CDD" id="cd11715">
    <property type="entry name" value="THUMP_AdoMetMT"/>
    <property type="match status" value="1"/>
</dbReference>
<evidence type="ECO:0000256" key="1">
    <source>
        <dbReference type="ARBA" id="ARBA00022603"/>
    </source>
</evidence>
<keyword evidence="3" id="KW-0694">RNA-binding</keyword>
<dbReference type="GO" id="GO:0008990">
    <property type="term" value="F:rRNA (guanine-N2-)-methyltransferase activity"/>
    <property type="evidence" value="ECO:0007669"/>
    <property type="project" value="TreeGrafter"/>
</dbReference>
<dbReference type="Pfam" id="PF02926">
    <property type="entry name" value="THUMP"/>
    <property type="match status" value="1"/>
</dbReference>
<dbReference type="PANTHER" id="PTHR47313:SF1">
    <property type="entry name" value="RIBOSOMAL RNA LARGE SUBUNIT METHYLTRANSFERASE K_L"/>
    <property type="match status" value="1"/>
</dbReference>
<evidence type="ECO:0000313" key="5">
    <source>
        <dbReference type="EMBL" id="AFY95832.1"/>
    </source>
</evidence>
<dbReference type="InterPro" id="IPR053943">
    <property type="entry name" value="RlmKL-like_Mtase_CS"/>
</dbReference>
<dbReference type="EMBL" id="CP003600">
    <property type="protein sequence ID" value="AFY95832.1"/>
    <property type="molecule type" value="Genomic_DNA"/>
</dbReference>
<dbReference type="InterPro" id="IPR000241">
    <property type="entry name" value="RlmKL-like_Mtase"/>
</dbReference>
<dbReference type="PROSITE" id="PS01261">
    <property type="entry name" value="UPF0020"/>
    <property type="match status" value="1"/>
</dbReference>
<dbReference type="RefSeq" id="WP_015161921.1">
    <property type="nucleotide sequence ID" value="NC_019697.1"/>
</dbReference>
<keyword evidence="1 5" id="KW-0489">Methyltransferase</keyword>
<dbReference type="SMART" id="SM00981">
    <property type="entry name" value="THUMP"/>
    <property type="match status" value="1"/>
</dbReference>
<dbReference type="OrthoDB" id="9809404at2"/>
<evidence type="ECO:0000256" key="2">
    <source>
        <dbReference type="ARBA" id="ARBA00022679"/>
    </source>
</evidence>
<dbReference type="Pfam" id="PF01170">
    <property type="entry name" value="UPF0020"/>
    <property type="match status" value="1"/>
</dbReference>
<dbReference type="Proteomes" id="UP000010366">
    <property type="component" value="Chromosome"/>
</dbReference>
<dbReference type="KEGG" id="cmp:Cha6605_4923"/>
<accession>K9UL73</accession>
<protein>
    <submittedName>
        <fullName evidence="5">Putative N6-adenine-specific DNA methylase</fullName>
    </submittedName>
</protein>
<dbReference type="InterPro" id="IPR029063">
    <property type="entry name" value="SAM-dependent_MTases_sf"/>
</dbReference>
<keyword evidence="6" id="KW-1185">Reference proteome</keyword>
<dbReference type="InterPro" id="IPR054170">
    <property type="entry name" value="RlmL_1st"/>
</dbReference>
<dbReference type="HOGENOM" id="CLU_032119_3_0_3"/>
<organism evidence="5 6">
    <name type="scientific">Chamaesiphon minutus (strain ATCC 27169 / PCC 6605)</name>
    <dbReference type="NCBI Taxonomy" id="1173020"/>
    <lineage>
        <taxon>Bacteria</taxon>
        <taxon>Bacillati</taxon>
        <taxon>Cyanobacteriota</taxon>
        <taxon>Cyanophyceae</taxon>
        <taxon>Gomontiellales</taxon>
        <taxon>Chamaesiphonaceae</taxon>
        <taxon>Chamaesiphon</taxon>
    </lineage>
</organism>
<dbReference type="PATRIC" id="fig|1173020.3.peg.5639"/>
<proteinExistence type="predicted"/>
<name>K9UL73_CHAP6</name>
<gene>
    <name evidence="5" type="ORF">Cha6605_4923</name>
</gene>
<keyword evidence="2" id="KW-0808">Transferase</keyword>
<dbReference type="GO" id="GO:0003723">
    <property type="term" value="F:RNA binding"/>
    <property type="evidence" value="ECO:0007669"/>
    <property type="project" value="UniProtKB-UniRule"/>
</dbReference>